<reference evidence="2" key="1">
    <citation type="submission" date="2017-09" db="EMBL/GenBank/DDBJ databases">
        <title>Depth-based differentiation of microbial function through sediment-hosted aquifers and enrichment of novel symbionts in the deep terrestrial subsurface.</title>
        <authorList>
            <person name="Probst A.J."/>
            <person name="Ladd B."/>
            <person name="Jarett J.K."/>
            <person name="Geller-Mcgrath D.E."/>
            <person name="Sieber C.M.K."/>
            <person name="Emerson J.B."/>
            <person name="Anantharaman K."/>
            <person name="Thomas B.C."/>
            <person name="Malmstrom R."/>
            <person name="Stieglmeier M."/>
            <person name="Klingl A."/>
            <person name="Woyke T."/>
            <person name="Ryan C.M."/>
            <person name="Banfield J.F."/>
        </authorList>
    </citation>
    <scope>NUCLEOTIDE SEQUENCE [LARGE SCALE GENOMIC DNA]</scope>
</reference>
<dbReference type="Proteomes" id="UP000231466">
    <property type="component" value="Unassembled WGS sequence"/>
</dbReference>
<organism evidence="1 2">
    <name type="scientific">Candidatus Colwellbacteria bacterium CG10_big_fil_rev_8_21_14_0_10_42_22</name>
    <dbReference type="NCBI Taxonomy" id="1974540"/>
    <lineage>
        <taxon>Bacteria</taxon>
        <taxon>Candidatus Colwelliibacteriota</taxon>
    </lineage>
</organism>
<comment type="caution">
    <text evidence="1">The sequence shown here is derived from an EMBL/GenBank/DDBJ whole genome shotgun (WGS) entry which is preliminary data.</text>
</comment>
<evidence type="ECO:0000313" key="1">
    <source>
        <dbReference type="EMBL" id="PIR98266.1"/>
    </source>
</evidence>
<dbReference type="EMBL" id="PFAH01000001">
    <property type="protein sequence ID" value="PIR98266.1"/>
    <property type="molecule type" value="Genomic_DNA"/>
</dbReference>
<evidence type="ECO:0008006" key="3">
    <source>
        <dbReference type="Google" id="ProtNLM"/>
    </source>
</evidence>
<protein>
    <recommendedName>
        <fullName evidence="3">Resolvase HTH domain-containing protein</fullName>
    </recommendedName>
</protein>
<dbReference type="AlphaFoldDB" id="A0A2H0VGP7"/>
<evidence type="ECO:0000313" key="2">
    <source>
        <dbReference type="Proteomes" id="UP000231466"/>
    </source>
</evidence>
<proteinExistence type="predicted"/>
<sequence>MRVHSDEKIKRLKEMRGAGASINVICEELSMPKTTVWHHVQGVHVSAHHRKLLRSKQGGGRARTKKNWEIARVRANNLLASPHRELSIAAAMLYWAEGTKTKSCNLVNSDERMIKLYLKFLRKAVRVSPINIRAVVRTYGSINRNQALDYWLEITGMPNSAVTLRHDDGGISTTTKHGLCRVIVGKGGADTLKLMHSLVKRFLEEQNVSP</sequence>
<accession>A0A2H0VGP7</accession>
<name>A0A2H0VGP7_9BACT</name>
<gene>
    <name evidence="1" type="ORF">COT89_00005</name>
</gene>